<feature type="domain" description="PASTA" evidence="12">
    <location>
        <begin position="652"/>
        <end position="714"/>
    </location>
</feature>
<accession>A0A2A9E3J0</accession>
<feature type="domain" description="Protein kinase" evidence="11">
    <location>
        <begin position="18"/>
        <end position="277"/>
    </location>
</feature>
<evidence type="ECO:0000256" key="7">
    <source>
        <dbReference type="ARBA" id="ARBA00047899"/>
    </source>
</evidence>
<dbReference type="CDD" id="cd06577">
    <property type="entry name" value="PASTA_pknB"/>
    <property type="match status" value="4"/>
</dbReference>
<dbReference type="Gene3D" id="3.30.10.20">
    <property type="match status" value="4"/>
</dbReference>
<keyword evidence="10" id="KW-0472">Membrane</keyword>
<comment type="caution">
    <text evidence="13">The sequence shown here is derived from an EMBL/GenBank/DDBJ whole genome shotgun (WGS) entry which is preliminary data.</text>
</comment>
<keyword evidence="4" id="KW-0547">Nucleotide-binding</keyword>
<proteinExistence type="predicted"/>
<keyword evidence="3" id="KW-0808">Transferase</keyword>
<keyword evidence="2" id="KW-0723">Serine/threonine-protein kinase</keyword>
<keyword evidence="5 13" id="KW-0418">Kinase</keyword>
<feature type="domain" description="PASTA" evidence="12">
    <location>
        <begin position="521"/>
        <end position="584"/>
    </location>
</feature>
<evidence type="ECO:0000256" key="8">
    <source>
        <dbReference type="ARBA" id="ARBA00048679"/>
    </source>
</evidence>
<evidence type="ECO:0000256" key="10">
    <source>
        <dbReference type="SAM" id="Phobius"/>
    </source>
</evidence>
<organism evidence="13 14">
    <name type="scientific">Sanguibacter antarcticus</name>
    <dbReference type="NCBI Taxonomy" id="372484"/>
    <lineage>
        <taxon>Bacteria</taxon>
        <taxon>Bacillati</taxon>
        <taxon>Actinomycetota</taxon>
        <taxon>Actinomycetes</taxon>
        <taxon>Micrococcales</taxon>
        <taxon>Sanguibacteraceae</taxon>
        <taxon>Sanguibacter</taxon>
    </lineage>
</organism>
<feature type="compositionally biased region" description="Low complexity" evidence="9">
    <location>
        <begin position="320"/>
        <end position="331"/>
    </location>
</feature>
<name>A0A2A9E3J0_9MICO</name>
<dbReference type="Pfam" id="PF00069">
    <property type="entry name" value="Pkinase"/>
    <property type="match status" value="1"/>
</dbReference>
<dbReference type="SUPFAM" id="SSF56112">
    <property type="entry name" value="Protein kinase-like (PK-like)"/>
    <property type="match status" value="1"/>
</dbReference>
<feature type="compositionally biased region" description="Acidic residues" evidence="9">
    <location>
        <begin position="307"/>
        <end position="319"/>
    </location>
</feature>
<evidence type="ECO:0000256" key="4">
    <source>
        <dbReference type="ARBA" id="ARBA00022741"/>
    </source>
</evidence>
<dbReference type="SMART" id="SM00740">
    <property type="entry name" value="PASTA"/>
    <property type="match status" value="4"/>
</dbReference>
<dbReference type="InterPro" id="IPR000719">
    <property type="entry name" value="Prot_kinase_dom"/>
</dbReference>
<feature type="transmembrane region" description="Helical" evidence="10">
    <location>
        <begin position="422"/>
        <end position="444"/>
    </location>
</feature>
<dbReference type="EC" id="2.7.11.1" evidence="1"/>
<dbReference type="FunFam" id="3.30.200.20:FF:000035">
    <property type="entry name" value="Serine/threonine protein kinase Stk1"/>
    <property type="match status" value="1"/>
</dbReference>
<evidence type="ECO:0000256" key="1">
    <source>
        <dbReference type="ARBA" id="ARBA00012513"/>
    </source>
</evidence>
<evidence type="ECO:0000313" key="13">
    <source>
        <dbReference type="EMBL" id="PFG32925.1"/>
    </source>
</evidence>
<dbReference type="Gene3D" id="3.30.200.20">
    <property type="entry name" value="Phosphorylase Kinase, domain 1"/>
    <property type="match status" value="1"/>
</dbReference>
<dbReference type="Proteomes" id="UP000225548">
    <property type="component" value="Unassembled WGS sequence"/>
</dbReference>
<dbReference type="Pfam" id="PF03793">
    <property type="entry name" value="PASTA"/>
    <property type="match status" value="3"/>
</dbReference>
<dbReference type="PANTHER" id="PTHR43289">
    <property type="entry name" value="MITOGEN-ACTIVATED PROTEIN KINASE KINASE KINASE 20-RELATED"/>
    <property type="match status" value="1"/>
</dbReference>
<protein>
    <recommendedName>
        <fullName evidence="1">non-specific serine/threonine protein kinase</fullName>
        <ecNumber evidence="1">2.7.11.1</ecNumber>
    </recommendedName>
</protein>
<evidence type="ECO:0000259" key="12">
    <source>
        <dbReference type="PROSITE" id="PS51178"/>
    </source>
</evidence>
<dbReference type="InterPro" id="IPR011009">
    <property type="entry name" value="Kinase-like_dom_sf"/>
</dbReference>
<evidence type="ECO:0000256" key="9">
    <source>
        <dbReference type="SAM" id="MobiDB-lite"/>
    </source>
</evidence>
<keyword evidence="14" id="KW-1185">Reference proteome</keyword>
<comment type="catalytic activity">
    <reaction evidence="7">
        <text>L-threonyl-[protein] + ATP = O-phospho-L-threonyl-[protein] + ADP + H(+)</text>
        <dbReference type="Rhea" id="RHEA:46608"/>
        <dbReference type="Rhea" id="RHEA-COMP:11060"/>
        <dbReference type="Rhea" id="RHEA-COMP:11605"/>
        <dbReference type="ChEBI" id="CHEBI:15378"/>
        <dbReference type="ChEBI" id="CHEBI:30013"/>
        <dbReference type="ChEBI" id="CHEBI:30616"/>
        <dbReference type="ChEBI" id="CHEBI:61977"/>
        <dbReference type="ChEBI" id="CHEBI:456216"/>
        <dbReference type="EC" id="2.7.11.1"/>
    </reaction>
</comment>
<evidence type="ECO:0000256" key="2">
    <source>
        <dbReference type="ARBA" id="ARBA00022527"/>
    </source>
</evidence>
<gene>
    <name evidence="13" type="ORF">ATL42_0777</name>
</gene>
<evidence type="ECO:0000256" key="6">
    <source>
        <dbReference type="ARBA" id="ARBA00022840"/>
    </source>
</evidence>
<dbReference type="PROSITE" id="PS50011">
    <property type="entry name" value="PROTEIN_KINASE_DOM"/>
    <property type="match status" value="1"/>
</dbReference>
<dbReference type="PROSITE" id="PS51178">
    <property type="entry name" value="PASTA"/>
    <property type="match status" value="4"/>
</dbReference>
<feature type="domain" description="PASTA" evidence="12">
    <location>
        <begin position="453"/>
        <end position="515"/>
    </location>
</feature>
<dbReference type="OrthoDB" id="9762169at2"/>
<dbReference type="GO" id="GO:0004674">
    <property type="term" value="F:protein serine/threonine kinase activity"/>
    <property type="evidence" value="ECO:0007669"/>
    <property type="project" value="UniProtKB-KW"/>
</dbReference>
<dbReference type="InterPro" id="IPR008271">
    <property type="entry name" value="Ser/Thr_kinase_AS"/>
</dbReference>
<feature type="domain" description="PASTA" evidence="12">
    <location>
        <begin position="585"/>
        <end position="651"/>
    </location>
</feature>
<dbReference type="AlphaFoldDB" id="A0A2A9E3J0"/>
<dbReference type="GO" id="GO:0045717">
    <property type="term" value="P:negative regulation of fatty acid biosynthetic process"/>
    <property type="evidence" value="ECO:0007669"/>
    <property type="project" value="UniProtKB-ARBA"/>
</dbReference>
<feature type="region of interest" description="Disordered" evidence="9">
    <location>
        <begin position="301"/>
        <end position="357"/>
    </location>
</feature>
<keyword evidence="10" id="KW-1133">Transmembrane helix</keyword>
<reference evidence="13 14" key="1">
    <citation type="submission" date="2017-10" db="EMBL/GenBank/DDBJ databases">
        <title>Sequencing the genomes of 1000 actinobacteria strains.</title>
        <authorList>
            <person name="Klenk H.-P."/>
        </authorList>
    </citation>
    <scope>NUCLEOTIDE SEQUENCE [LARGE SCALE GENOMIC DNA]</scope>
    <source>
        <strain evidence="13 14">DSM 18966</strain>
    </source>
</reference>
<feature type="region of interest" description="Disordered" evidence="9">
    <location>
        <begin position="385"/>
        <end position="406"/>
    </location>
</feature>
<comment type="catalytic activity">
    <reaction evidence="8">
        <text>L-seryl-[protein] + ATP = O-phospho-L-seryl-[protein] + ADP + H(+)</text>
        <dbReference type="Rhea" id="RHEA:17989"/>
        <dbReference type="Rhea" id="RHEA-COMP:9863"/>
        <dbReference type="Rhea" id="RHEA-COMP:11604"/>
        <dbReference type="ChEBI" id="CHEBI:15378"/>
        <dbReference type="ChEBI" id="CHEBI:29999"/>
        <dbReference type="ChEBI" id="CHEBI:30616"/>
        <dbReference type="ChEBI" id="CHEBI:83421"/>
        <dbReference type="ChEBI" id="CHEBI:456216"/>
        <dbReference type="EC" id="2.7.11.1"/>
    </reaction>
</comment>
<dbReference type="NCBIfam" id="NF033483">
    <property type="entry name" value="PknB_PASTA_kin"/>
    <property type="match status" value="1"/>
</dbReference>
<dbReference type="FunFam" id="1.10.510.10:FF:000021">
    <property type="entry name" value="Serine/threonine protein kinase"/>
    <property type="match status" value="1"/>
</dbReference>
<evidence type="ECO:0000313" key="14">
    <source>
        <dbReference type="Proteomes" id="UP000225548"/>
    </source>
</evidence>
<dbReference type="CDD" id="cd14014">
    <property type="entry name" value="STKc_PknB_like"/>
    <property type="match status" value="1"/>
</dbReference>
<keyword evidence="6" id="KW-0067">ATP-binding</keyword>
<sequence length="714" mass="75047">MATILSDSLVGQLVDGRYKILSRIARGGMATVYLATDRRLDREVALKVMHSHLADGATGADFVSRFRREARAAARLTHPGLVAVYDQGVDGETSYLTMEYVDGTNLRRRLHDDGPFTVDESLSIIDDILDALAAAHRKNLVHRDIKPENVLLATDGRVKVADFGLARAVTEVTSTTTGTILGTVAYLGPELISTGACDTRTDIYAVGVMLYEMLTGRQPFVGSTPIQVAFLHVNNDIPRPSELVDWIPAELDQLVCAMAAREPADRPADAPAALELLRTVRAGLSDDLVARRAAAPAPVVFLAEGTPSDEDPQDDDLDDATTALPDLPTLEPGDETFDAGPAHAAASRTARTPEPENATQALNVGASGSTIALPLGTARSIIKNSSAGGAPAAAPDSAADGTPTTSTVALEVPAPKRRRRGLVGAIITIVLLLAVLGGGSYWWFVFGPGNYTTVPEDLVEVSLADAESALTVAALGIESTEAFSDTVASGVVIAADPESGAKIAKDGTVELTVSKGIEHFTVPKDLTGIADTDSETALEAAGFTAVSTTLVWDTTVAEGTVMSISEAEGALLPHNTPIVLTVSKGPEPVTVPQVQLLSLDDATQQLAPWDLAPVTVEEYSETVPEGSVIAQSPEQGTAAHRGDEITLTVSLGRPFVEVPDVLLKPVAEAQKLLEDAGFVVKVNYYFGVFGNEVRSQSEDAGTQLRKGSTITLDL</sequence>
<dbReference type="GO" id="GO:0005524">
    <property type="term" value="F:ATP binding"/>
    <property type="evidence" value="ECO:0007669"/>
    <property type="project" value="UniProtKB-KW"/>
</dbReference>
<dbReference type="InterPro" id="IPR005543">
    <property type="entry name" value="PASTA_dom"/>
</dbReference>
<dbReference type="SMART" id="SM00220">
    <property type="entry name" value="S_TKc"/>
    <property type="match status" value="1"/>
</dbReference>
<dbReference type="EMBL" id="PDJG01000001">
    <property type="protein sequence ID" value="PFG32925.1"/>
    <property type="molecule type" value="Genomic_DNA"/>
</dbReference>
<feature type="compositionally biased region" description="Low complexity" evidence="9">
    <location>
        <begin position="385"/>
        <end position="405"/>
    </location>
</feature>
<dbReference type="PROSITE" id="PS00108">
    <property type="entry name" value="PROTEIN_KINASE_ST"/>
    <property type="match status" value="1"/>
</dbReference>
<evidence type="ECO:0000259" key="11">
    <source>
        <dbReference type="PROSITE" id="PS50011"/>
    </source>
</evidence>
<evidence type="ECO:0000256" key="3">
    <source>
        <dbReference type="ARBA" id="ARBA00022679"/>
    </source>
</evidence>
<keyword evidence="10" id="KW-0812">Transmembrane</keyword>
<dbReference type="Gene3D" id="1.10.510.10">
    <property type="entry name" value="Transferase(Phosphotransferase) domain 1"/>
    <property type="match status" value="1"/>
</dbReference>
<dbReference type="RefSeq" id="WP_098454223.1">
    <property type="nucleotide sequence ID" value="NZ_PDJG01000001.1"/>
</dbReference>
<evidence type="ECO:0000256" key="5">
    <source>
        <dbReference type="ARBA" id="ARBA00022777"/>
    </source>
</evidence>
<dbReference type="PANTHER" id="PTHR43289:SF34">
    <property type="entry name" value="SERINE_THREONINE-PROTEIN KINASE YBDM-RELATED"/>
    <property type="match status" value="1"/>
</dbReference>